<dbReference type="AlphaFoldDB" id="A0AAD2FKC1"/>
<evidence type="ECO:0000313" key="3">
    <source>
        <dbReference type="Proteomes" id="UP001295423"/>
    </source>
</evidence>
<feature type="region of interest" description="Disordered" evidence="1">
    <location>
        <begin position="1"/>
        <end position="53"/>
    </location>
</feature>
<protein>
    <submittedName>
        <fullName evidence="2">Uncharacterized protein</fullName>
    </submittedName>
</protein>
<feature type="compositionally biased region" description="Basic and acidic residues" evidence="1">
    <location>
        <begin position="173"/>
        <end position="194"/>
    </location>
</feature>
<name>A0AAD2FKC1_9STRA</name>
<evidence type="ECO:0000256" key="1">
    <source>
        <dbReference type="SAM" id="MobiDB-lite"/>
    </source>
</evidence>
<dbReference type="Proteomes" id="UP001295423">
    <property type="component" value="Unassembled WGS sequence"/>
</dbReference>
<reference evidence="2" key="1">
    <citation type="submission" date="2023-08" db="EMBL/GenBank/DDBJ databases">
        <authorList>
            <person name="Audoor S."/>
            <person name="Bilcke G."/>
        </authorList>
    </citation>
    <scope>NUCLEOTIDE SEQUENCE</scope>
</reference>
<accession>A0AAD2FKC1</accession>
<organism evidence="2 3">
    <name type="scientific">Cylindrotheca closterium</name>
    <dbReference type="NCBI Taxonomy" id="2856"/>
    <lineage>
        <taxon>Eukaryota</taxon>
        <taxon>Sar</taxon>
        <taxon>Stramenopiles</taxon>
        <taxon>Ochrophyta</taxon>
        <taxon>Bacillariophyta</taxon>
        <taxon>Bacillariophyceae</taxon>
        <taxon>Bacillariophycidae</taxon>
        <taxon>Bacillariales</taxon>
        <taxon>Bacillariaceae</taxon>
        <taxon>Cylindrotheca</taxon>
    </lineage>
</organism>
<evidence type="ECO:0000313" key="2">
    <source>
        <dbReference type="EMBL" id="CAJ1945147.1"/>
    </source>
</evidence>
<feature type="region of interest" description="Disordered" evidence="1">
    <location>
        <begin position="163"/>
        <end position="210"/>
    </location>
</feature>
<comment type="caution">
    <text evidence="2">The sequence shown here is derived from an EMBL/GenBank/DDBJ whole genome shotgun (WGS) entry which is preliminary data.</text>
</comment>
<feature type="compositionally biased region" description="Basic residues" evidence="1">
    <location>
        <begin position="21"/>
        <end position="34"/>
    </location>
</feature>
<sequence>MNAASIAMAASLFNDKPTAPRAKKSTRSPSKGRKSPVLFLSTTKKSSNDFEDDTVTEDFTTSTIHNDGSDNEKSEDLFRVDYDDSLEERDENATSNGTGLIMYATSTGTKTPYWKRRLGWKPDTTRAHRQKLKNLFRTPMRRHATVGLSQANQGDALLLKRREDGKQLQSNVSDRELVHERDSSCNDREQRDPNEEYAMDSDDQAAKEKNWQSFRSVNQEFVFA</sequence>
<dbReference type="EMBL" id="CAKOGP040001335">
    <property type="protein sequence ID" value="CAJ1945147.1"/>
    <property type="molecule type" value="Genomic_DNA"/>
</dbReference>
<proteinExistence type="predicted"/>
<keyword evidence="3" id="KW-1185">Reference proteome</keyword>
<gene>
    <name evidence="2" type="ORF">CYCCA115_LOCUS9291</name>
</gene>